<reference evidence="1" key="1">
    <citation type="submission" date="2020-04" db="EMBL/GenBank/DDBJ databases">
        <authorList>
            <person name="Alioto T."/>
            <person name="Alioto T."/>
            <person name="Gomez Garrido J."/>
        </authorList>
    </citation>
    <scope>NUCLEOTIDE SEQUENCE</scope>
    <source>
        <strain evidence="1">A484AB</strain>
    </source>
</reference>
<evidence type="ECO:0000313" key="2">
    <source>
        <dbReference type="Proteomes" id="UP001152795"/>
    </source>
</evidence>
<dbReference type="AlphaFoldDB" id="A0A7D9E1P0"/>
<dbReference type="InterPro" id="IPR036691">
    <property type="entry name" value="Endo/exonu/phosph_ase_sf"/>
</dbReference>
<accession>A0A7D9E1P0</accession>
<evidence type="ECO:0000313" key="1">
    <source>
        <dbReference type="EMBL" id="CAB3999479.1"/>
    </source>
</evidence>
<dbReference type="Proteomes" id="UP001152795">
    <property type="component" value="Unassembled WGS sequence"/>
</dbReference>
<comment type="caution">
    <text evidence="1">The sequence shown here is derived from an EMBL/GenBank/DDBJ whole genome shotgun (WGS) entry which is preliminary data.</text>
</comment>
<protein>
    <submittedName>
        <fullName evidence="1">Uncharacterized protein</fullName>
    </submittedName>
</protein>
<gene>
    <name evidence="1" type="ORF">PACLA_8A031234</name>
</gene>
<proteinExistence type="predicted"/>
<keyword evidence="2" id="KW-1185">Reference proteome</keyword>
<dbReference type="OrthoDB" id="10037236at2759"/>
<dbReference type="PANTHER" id="PTHR19446">
    <property type="entry name" value="REVERSE TRANSCRIPTASES"/>
    <property type="match status" value="1"/>
</dbReference>
<dbReference type="Gene3D" id="3.60.10.10">
    <property type="entry name" value="Endonuclease/exonuclease/phosphatase"/>
    <property type="match status" value="1"/>
</dbReference>
<name>A0A7D9E1P0_PARCT</name>
<organism evidence="1 2">
    <name type="scientific">Paramuricea clavata</name>
    <name type="common">Red gorgonian</name>
    <name type="synonym">Violescent sea-whip</name>
    <dbReference type="NCBI Taxonomy" id="317549"/>
    <lineage>
        <taxon>Eukaryota</taxon>
        <taxon>Metazoa</taxon>
        <taxon>Cnidaria</taxon>
        <taxon>Anthozoa</taxon>
        <taxon>Octocorallia</taxon>
        <taxon>Malacalcyonacea</taxon>
        <taxon>Plexauridae</taxon>
        <taxon>Paramuricea</taxon>
    </lineage>
</organism>
<sequence>MLNFENDLFLCGIYIPPENSKHFESEIFENLEDEITSFSAKGDVLIISDFNARTSKLDDFISNEENQHLPDHTQDNTDEKTRENFDSIINNHGKNLIQICKSCDLRILNGRTKGDSLGKLTFQGMRDCLKSPNIQEKIQNFLINEYPSNSDGINNCLNDFEDIILEAGMKSLKIKKVTRRRKIRNTANKKWFDKECRFKRHTVRKIANKKHKDPQNLNLRNSYHESLKDYKNTLRLKKDEFYQQKLDELESAAEKNPQSFWKVLKTVDDDITNTTPNNIPESQWYSHFQTLHSKHNLNTEQQEILKELHRHEENLSQHDKLDLPISETEIRNATTKLKRNKSTYSDRIKNDMLKYNINFMLQAYVKLFNLILKAGIFPTQWCEGLITSIFKSDDRSDCNNYRGICVSSCLGKLFCLILNERLLKFTKENDLIHPSQIGFLPGHRTADHILTIKTLTDKYVNQKTNGRLYIHVLSISKKLSTRFGMTDYT</sequence>
<dbReference type="EMBL" id="CACRXK020003597">
    <property type="protein sequence ID" value="CAB3999479.1"/>
    <property type="molecule type" value="Genomic_DNA"/>
</dbReference>
<dbReference type="SUPFAM" id="SSF56219">
    <property type="entry name" value="DNase I-like"/>
    <property type="match status" value="1"/>
</dbReference>